<evidence type="ECO:0000259" key="5">
    <source>
        <dbReference type="PROSITE" id="PS50222"/>
    </source>
</evidence>
<name>A0ABD3RWD6_9STRA</name>
<accession>A0ABD3RWD6</accession>
<reference evidence="6 7" key="1">
    <citation type="submission" date="2024-10" db="EMBL/GenBank/DDBJ databases">
        <title>Updated reference genomes for cyclostephanoid diatoms.</title>
        <authorList>
            <person name="Roberts W.R."/>
            <person name="Alverson A.J."/>
        </authorList>
    </citation>
    <scope>NUCLEOTIDE SEQUENCE [LARGE SCALE GENOMIC DNA]</scope>
    <source>
        <strain evidence="6 7">AJA228-03</strain>
    </source>
</reference>
<gene>
    <name evidence="6" type="ORF">ACHAXA_001906</name>
</gene>
<feature type="compositionally biased region" description="Low complexity" evidence="2">
    <location>
        <begin position="317"/>
        <end position="333"/>
    </location>
</feature>
<keyword evidence="3" id="KW-0812">Transmembrane</keyword>
<comment type="caution">
    <text evidence="6">The sequence shown here is derived from an EMBL/GenBank/DDBJ whole genome shotgun (WGS) entry which is preliminary data.</text>
</comment>
<organism evidence="6 7">
    <name type="scientific">Cyclostephanos tholiformis</name>
    <dbReference type="NCBI Taxonomy" id="382380"/>
    <lineage>
        <taxon>Eukaryota</taxon>
        <taxon>Sar</taxon>
        <taxon>Stramenopiles</taxon>
        <taxon>Ochrophyta</taxon>
        <taxon>Bacillariophyta</taxon>
        <taxon>Coscinodiscophyceae</taxon>
        <taxon>Thalassiosirophycidae</taxon>
        <taxon>Stephanodiscales</taxon>
        <taxon>Stephanodiscaceae</taxon>
        <taxon>Cyclostephanos</taxon>
    </lineage>
</organism>
<evidence type="ECO:0000256" key="3">
    <source>
        <dbReference type="SAM" id="Phobius"/>
    </source>
</evidence>
<dbReference type="AlphaFoldDB" id="A0ABD3RWD6"/>
<sequence>MKLLAALVALSIRIAQGRRLQVVDDTVPAYTPEECDTWLDGGVAFDVDGSGGLSSDEYFQALSSLGLTTVATSYAELGFYDKMAFSTLACACVSLGMGDDCCTGADAEIPLSVLSTVGDPAVDAYKNDLCNMLATVIIEETAAPVTAPVPTEPPVVGSTLSPVAVTEAPVGDIVIFDVPGIVPDFDAAEIHANEGSNDVLSQVIESFEVLANEVLSTLVPARKIRSLRASERKLPSMEPVVVTDIPCPAELAYSVETSPCVNFKITVNTEDMSEEDSATYFEEMTTKINAGELYSTVKSSYPETFIYGLGSPGAGGETTSSTAGPGETTTTSTTLVESIEEPAPAPAPETTSLGTAAVIFIVLAVIIVPIVIVALFTQYRKAQEADRLKRLREYEASRAVKGGDDDEFYDPDDYKTSKAGSSLAAMGAAGTAVAMGRSIPSDPGAIEEEVRILVEETKTPKSADELLQAYAGREKDLLKNLRKMKALQDKNEAIRAEVIDLCQKVNSPKTPDELLESYKGREDDLLRNLRKLSFKQQSAQEKKAMRAEIIALVEELEITKGPDEMLTTYEGREDVLLKNLKKMKAMKEEEAATTAEIKLLVEELALPKSADELLASYKGRERTLLLNLRKMSTKKLNDAETKAEIVSLIDELNAPKSAEEMLASYQGREEVLLMNLRKLKSKNDMAAAEAAKKKATIAEITSLCDELSLPKTTDEMLASYEGREEELLKNLQKMKSKKEMSAAQAAKKEATVAEITTLCAELKLPKTADEMLASYEGREEELLKNLKKMKSKMAKKEATIAEITSLCDELSLPKTADEMLASYKGREEELLKNLQKMKSQKEMSAAQAAKKEATVAEITSLCDELKLPKTAGEMLASYEGREEVLLKNLQNMKSQKLTSTEQAAKKEATITEITSLCDELKPGRSSEELLAAYEGREEELLSHLKKLKNSKRSA</sequence>
<proteinExistence type="predicted"/>
<feature type="coiled-coil region" evidence="1">
    <location>
        <begin position="477"/>
        <end position="504"/>
    </location>
</feature>
<feature type="transmembrane region" description="Helical" evidence="3">
    <location>
        <begin position="353"/>
        <end position="377"/>
    </location>
</feature>
<dbReference type="EMBL" id="JALLPB020000144">
    <property type="protein sequence ID" value="KAL3816513.1"/>
    <property type="molecule type" value="Genomic_DNA"/>
</dbReference>
<dbReference type="Proteomes" id="UP001530377">
    <property type="component" value="Unassembled WGS sequence"/>
</dbReference>
<feature type="domain" description="EF-hand" evidence="5">
    <location>
        <begin position="44"/>
        <end position="68"/>
    </location>
</feature>
<feature type="coiled-coil region" evidence="1">
    <location>
        <begin position="772"/>
        <end position="851"/>
    </location>
</feature>
<keyword evidence="3" id="KW-1133">Transmembrane helix</keyword>
<feature type="region of interest" description="Disordered" evidence="2">
    <location>
        <begin position="312"/>
        <end position="333"/>
    </location>
</feature>
<feature type="chain" id="PRO_5044881163" description="EF-hand domain-containing protein" evidence="4">
    <location>
        <begin position="18"/>
        <end position="954"/>
    </location>
</feature>
<dbReference type="PROSITE" id="PS50222">
    <property type="entry name" value="EF_HAND_2"/>
    <property type="match status" value="1"/>
</dbReference>
<evidence type="ECO:0000256" key="1">
    <source>
        <dbReference type="SAM" id="Coils"/>
    </source>
</evidence>
<feature type="signal peptide" evidence="4">
    <location>
        <begin position="1"/>
        <end position="17"/>
    </location>
</feature>
<evidence type="ECO:0000313" key="6">
    <source>
        <dbReference type="EMBL" id="KAL3816513.1"/>
    </source>
</evidence>
<evidence type="ECO:0000256" key="4">
    <source>
        <dbReference type="SAM" id="SignalP"/>
    </source>
</evidence>
<keyword evidence="3" id="KW-0472">Membrane</keyword>
<keyword evidence="1" id="KW-0175">Coiled coil</keyword>
<evidence type="ECO:0000256" key="2">
    <source>
        <dbReference type="SAM" id="MobiDB-lite"/>
    </source>
</evidence>
<evidence type="ECO:0000313" key="7">
    <source>
        <dbReference type="Proteomes" id="UP001530377"/>
    </source>
</evidence>
<protein>
    <recommendedName>
        <fullName evidence="5">EF-hand domain-containing protein</fullName>
    </recommendedName>
</protein>
<keyword evidence="7" id="KW-1185">Reference proteome</keyword>
<dbReference type="InterPro" id="IPR002048">
    <property type="entry name" value="EF_hand_dom"/>
</dbReference>
<keyword evidence="4" id="KW-0732">Signal</keyword>